<evidence type="ECO:0000313" key="2">
    <source>
        <dbReference type="Proteomes" id="UP000295058"/>
    </source>
</evidence>
<dbReference type="Proteomes" id="UP000295058">
    <property type="component" value="Unassembled WGS sequence"/>
</dbReference>
<dbReference type="PROSITE" id="PS51257">
    <property type="entry name" value="PROKAR_LIPOPROTEIN"/>
    <property type="match status" value="1"/>
</dbReference>
<gene>
    <name evidence="1" type="ORF">LY04_03037</name>
</gene>
<evidence type="ECO:0008006" key="3">
    <source>
        <dbReference type="Google" id="ProtNLM"/>
    </source>
</evidence>
<dbReference type="EMBL" id="SODO01000014">
    <property type="protein sequence ID" value="TDW56411.1"/>
    <property type="molecule type" value="Genomic_DNA"/>
</dbReference>
<protein>
    <recommendedName>
        <fullName evidence="3">Lipoprotein</fullName>
    </recommendedName>
</protein>
<comment type="caution">
    <text evidence="1">The sequence shown here is derived from an EMBL/GenBank/DDBJ whole genome shotgun (WGS) entry which is preliminary data.</text>
</comment>
<accession>A0ABY2EVV0</accession>
<proteinExistence type="predicted"/>
<name>A0ABY2EVV0_9GAMM</name>
<evidence type="ECO:0000313" key="1">
    <source>
        <dbReference type="EMBL" id="TDW56411.1"/>
    </source>
</evidence>
<keyword evidence="2" id="KW-1185">Reference proteome</keyword>
<sequence length="207" mass="23689">MRIKYSMNDWRLYFSILFLTMLSACNSNDRINELLCRAEYHYNTLGADAAIATVREIDNKHEYVIDSNVARFLILRGAKDQRVEDFDHANLILNSMKSLPDDPGRISARYISILRFLAIANGSDNSDARQELIQYCSDSAVSETECIHANMMEIFDILAVNDGTKNKSFRDFAHLFNRTYRAEFSDPSLDVMLDYSRSVVTSCGTHE</sequence>
<reference evidence="1 2" key="1">
    <citation type="submission" date="2019-03" db="EMBL/GenBank/DDBJ databases">
        <title>Genomic Encyclopedia of Archaeal and Bacterial Type Strains, Phase II (KMG-II): from individual species to whole genera.</title>
        <authorList>
            <person name="Goeker M."/>
        </authorList>
    </citation>
    <scope>NUCLEOTIDE SEQUENCE [LARGE SCALE GENOMIC DNA]</scope>
    <source>
        <strain evidence="1 2">DSM 15594</strain>
    </source>
</reference>
<organism evidence="1 2">
    <name type="scientific">Oceanimonas baumannii</name>
    <dbReference type="NCBI Taxonomy" id="129578"/>
    <lineage>
        <taxon>Bacteria</taxon>
        <taxon>Pseudomonadati</taxon>
        <taxon>Pseudomonadota</taxon>
        <taxon>Gammaproteobacteria</taxon>
        <taxon>Aeromonadales</taxon>
        <taxon>Aeromonadaceae</taxon>
        <taxon>Oceanimonas</taxon>
    </lineage>
</organism>